<dbReference type="Gene3D" id="3.40.50.300">
    <property type="entry name" value="P-loop containing nucleotide triphosphate hydrolases"/>
    <property type="match status" value="1"/>
</dbReference>
<evidence type="ECO:0000313" key="4">
    <source>
        <dbReference type="Proteomes" id="UP000775872"/>
    </source>
</evidence>
<proteinExistence type="predicted"/>
<dbReference type="SUPFAM" id="SSF48452">
    <property type="entry name" value="TPR-like"/>
    <property type="match status" value="1"/>
</dbReference>
<sequence>MRGLDLSLDSSEAYDNIYLQSWHDALAECEKKLERQDHQRALQIKTLQDFRNELNHLLEQCSEERSRRAVLLLYPTLDDFETFAQNFVRMMLRPVDTSMMWGLLFLVLKLALLDQGPVGPLQYITRWLEKIGHRLRDSNDCNKNINDFMKVKGDTVEVNKEIMTLWINIIMMFRNQDQGLEAGLDEYSWKSLTVLYTSTYRNIEDAVKRIEKVATMAEKNARAIQEMTLFQRLLSLEQSSQDGASLPCNTLPVAENQRFFGRRDVLAQIDDHLKPTDTASRLASVALYGLGGIGKTQTALAYAYQKLSSLDAVFWISAEDQHSIQQYFSRVATDALKLRKAKPQAYTENMILVLDWLQKTSIYMKHGQQLHTKRKSGWKYLGYEHSLDTVWDMSFRNLGIEARACLGVLSFLSADSIPSEIFLSSKPDRLPELLSFCADELELDEAIESLTHHALVRKNIEKGTFRVHRLVQAEFRLRTENKQEHFEAAIQLLLEKFPSQREKNFGNKFWILYEKYLPQVLALVKNYNSSQGKPDPLRPTKSFVILLTNSANSIDDNDTLRIAPELVETADAAYRNCPEEDKDRLLWAFLLTLKAIHHSNTSEFSSSELERRECLEIRQKMLPPNDLLVALAYNGVGLALGCQDRFEEAEQQFVKSGEIFDGPAGEVVSRRLQWKYNMARNNYCMGKYGEAEIRLEEGLALAKELQGWYMIAYGHLAFASLYTRTERLHHASEHVDCAEQLIQTSGAAARFSWLGSYCAYRAGDIALRQGLSERAM</sequence>
<evidence type="ECO:0000313" key="3">
    <source>
        <dbReference type="EMBL" id="CAH0056955.1"/>
    </source>
</evidence>
<keyword evidence="4" id="KW-1185">Reference proteome</keyword>
<gene>
    <name evidence="3" type="ORF">CSOL1703_00018194</name>
</gene>
<dbReference type="OrthoDB" id="4748888at2759"/>
<feature type="domain" description="DUF7779" evidence="2">
    <location>
        <begin position="394"/>
        <end position="482"/>
    </location>
</feature>
<dbReference type="SUPFAM" id="SSF52540">
    <property type="entry name" value="P-loop containing nucleoside triphosphate hydrolases"/>
    <property type="match status" value="1"/>
</dbReference>
<organism evidence="3 4">
    <name type="scientific">Clonostachys solani</name>
    <dbReference type="NCBI Taxonomy" id="160281"/>
    <lineage>
        <taxon>Eukaryota</taxon>
        <taxon>Fungi</taxon>
        <taxon>Dikarya</taxon>
        <taxon>Ascomycota</taxon>
        <taxon>Pezizomycotina</taxon>
        <taxon>Sordariomycetes</taxon>
        <taxon>Hypocreomycetidae</taxon>
        <taxon>Hypocreales</taxon>
        <taxon>Bionectriaceae</taxon>
        <taxon>Clonostachys</taxon>
    </lineage>
</organism>
<keyword evidence="1" id="KW-0175">Coiled coil</keyword>
<evidence type="ECO:0000256" key="1">
    <source>
        <dbReference type="SAM" id="Coils"/>
    </source>
</evidence>
<dbReference type="InterPro" id="IPR027417">
    <property type="entry name" value="P-loop_NTPase"/>
</dbReference>
<feature type="coiled-coil region" evidence="1">
    <location>
        <begin position="19"/>
        <end position="67"/>
    </location>
</feature>
<dbReference type="Pfam" id="PF25000">
    <property type="entry name" value="DUF7779"/>
    <property type="match status" value="1"/>
</dbReference>
<evidence type="ECO:0000259" key="2">
    <source>
        <dbReference type="Pfam" id="PF25000"/>
    </source>
</evidence>
<dbReference type="PANTHER" id="PTHR35205">
    <property type="entry name" value="NB-ARC AND TPR DOMAIN PROTEIN"/>
    <property type="match status" value="1"/>
</dbReference>
<dbReference type="Proteomes" id="UP000775872">
    <property type="component" value="Unassembled WGS sequence"/>
</dbReference>
<dbReference type="InterPro" id="IPR011990">
    <property type="entry name" value="TPR-like_helical_dom_sf"/>
</dbReference>
<comment type="caution">
    <text evidence="3">The sequence shown here is derived from an EMBL/GenBank/DDBJ whole genome shotgun (WGS) entry which is preliminary data.</text>
</comment>
<protein>
    <recommendedName>
        <fullName evidence="2">DUF7779 domain-containing protein</fullName>
    </recommendedName>
</protein>
<dbReference type="AlphaFoldDB" id="A0A9N9ZI80"/>
<dbReference type="PANTHER" id="PTHR35205:SF1">
    <property type="entry name" value="ZU5 DOMAIN-CONTAINING PROTEIN"/>
    <property type="match status" value="1"/>
</dbReference>
<accession>A0A9N9ZI80</accession>
<dbReference type="Gene3D" id="1.25.40.10">
    <property type="entry name" value="Tetratricopeptide repeat domain"/>
    <property type="match status" value="1"/>
</dbReference>
<reference evidence="4" key="1">
    <citation type="submission" date="2019-06" db="EMBL/GenBank/DDBJ databases">
        <authorList>
            <person name="Broberg M."/>
        </authorList>
    </citation>
    <scope>NUCLEOTIDE SEQUENCE [LARGE SCALE GENOMIC DNA]</scope>
</reference>
<dbReference type="InterPro" id="IPR056681">
    <property type="entry name" value="DUF7779"/>
</dbReference>
<name>A0A9N9ZI80_9HYPO</name>
<reference evidence="3 4" key="2">
    <citation type="submission" date="2021-10" db="EMBL/GenBank/DDBJ databases">
        <authorList>
            <person name="Piombo E."/>
        </authorList>
    </citation>
    <scope>NUCLEOTIDE SEQUENCE [LARGE SCALE GENOMIC DNA]</scope>
</reference>
<dbReference type="EMBL" id="CABFOC020000067">
    <property type="protein sequence ID" value="CAH0056955.1"/>
    <property type="molecule type" value="Genomic_DNA"/>
</dbReference>